<name>A0ABR2Q7L2_9ROSI</name>
<sequence length="100" mass="11391">MSRLVKVFLQDYENILLPKDEIWPFLLRLPLVIALVFVLAAKLFYGLWSALLTQCLSQSPPPHVLSWQLGCGVCRDKLVVVATGCEVVVANWLLWQQVLR</sequence>
<evidence type="ECO:0000313" key="3">
    <source>
        <dbReference type="Proteomes" id="UP001396334"/>
    </source>
</evidence>
<keyword evidence="1" id="KW-0812">Transmembrane</keyword>
<protein>
    <submittedName>
        <fullName evidence="2">Uncharacterized protein</fullName>
    </submittedName>
</protein>
<dbReference type="Proteomes" id="UP001396334">
    <property type="component" value="Unassembled WGS sequence"/>
</dbReference>
<dbReference type="EMBL" id="JBBPBN010000044">
    <property type="protein sequence ID" value="KAK8996668.1"/>
    <property type="molecule type" value="Genomic_DNA"/>
</dbReference>
<keyword evidence="1" id="KW-1133">Transmembrane helix</keyword>
<organism evidence="2 3">
    <name type="scientific">Hibiscus sabdariffa</name>
    <name type="common">roselle</name>
    <dbReference type="NCBI Taxonomy" id="183260"/>
    <lineage>
        <taxon>Eukaryota</taxon>
        <taxon>Viridiplantae</taxon>
        <taxon>Streptophyta</taxon>
        <taxon>Embryophyta</taxon>
        <taxon>Tracheophyta</taxon>
        <taxon>Spermatophyta</taxon>
        <taxon>Magnoliopsida</taxon>
        <taxon>eudicotyledons</taxon>
        <taxon>Gunneridae</taxon>
        <taxon>Pentapetalae</taxon>
        <taxon>rosids</taxon>
        <taxon>malvids</taxon>
        <taxon>Malvales</taxon>
        <taxon>Malvaceae</taxon>
        <taxon>Malvoideae</taxon>
        <taxon>Hibiscus</taxon>
    </lineage>
</organism>
<evidence type="ECO:0000313" key="2">
    <source>
        <dbReference type="EMBL" id="KAK8996668.1"/>
    </source>
</evidence>
<keyword evidence="1" id="KW-0472">Membrane</keyword>
<proteinExistence type="predicted"/>
<comment type="caution">
    <text evidence="2">The sequence shown here is derived from an EMBL/GenBank/DDBJ whole genome shotgun (WGS) entry which is preliminary data.</text>
</comment>
<feature type="transmembrane region" description="Helical" evidence="1">
    <location>
        <begin position="25"/>
        <end position="48"/>
    </location>
</feature>
<accession>A0ABR2Q7L2</accession>
<gene>
    <name evidence="2" type="ORF">V6N11_081934</name>
</gene>
<evidence type="ECO:0000256" key="1">
    <source>
        <dbReference type="SAM" id="Phobius"/>
    </source>
</evidence>
<keyword evidence="3" id="KW-1185">Reference proteome</keyword>
<reference evidence="2 3" key="1">
    <citation type="journal article" date="2024" name="G3 (Bethesda)">
        <title>Genome assembly of Hibiscus sabdariffa L. provides insights into metabolisms of medicinal natural products.</title>
        <authorList>
            <person name="Kim T."/>
        </authorList>
    </citation>
    <scope>NUCLEOTIDE SEQUENCE [LARGE SCALE GENOMIC DNA]</scope>
    <source>
        <strain evidence="2">TK-2024</strain>
        <tissue evidence="2">Old leaves</tissue>
    </source>
</reference>